<gene>
    <name evidence="2" type="ORF">GCM10023167_06190</name>
</gene>
<organism evidence="2 3">
    <name type="scientific">Brevibacterium pityocampae</name>
    <dbReference type="NCBI Taxonomy" id="506594"/>
    <lineage>
        <taxon>Bacteria</taxon>
        <taxon>Bacillati</taxon>
        <taxon>Actinomycetota</taxon>
        <taxon>Actinomycetes</taxon>
        <taxon>Micrococcales</taxon>
        <taxon>Brevibacteriaceae</taxon>
        <taxon>Brevibacterium</taxon>
    </lineage>
</organism>
<feature type="transmembrane region" description="Helical" evidence="1">
    <location>
        <begin position="149"/>
        <end position="170"/>
    </location>
</feature>
<comment type="caution">
    <text evidence="2">The sequence shown here is derived from an EMBL/GenBank/DDBJ whole genome shotgun (WGS) entry which is preliminary data.</text>
</comment>
<evidence type="ECO:0008006" key="4">
    <source>
        <dbReference type="Google" id="ProtNLM"/>
    </source>
</evidence>
<feature type="transmembrane region" description="Helical" evidence="1">
    <location>
        <begin position="393"/>
        <end position="418"/>
    </location>
</feature>
<feature type="transmembrane region" description="Helical" evidence="1">
    <location>
        <begin position="470"/>
        <end position="494"/>
    </location>
</feature>
<feature type="transmembrane region" description="Helical" evidence="1">
    <location>
        <begin position="323"/>
        <end position="344"/>
    </location>
</feature>
<protein>
    <recommendedName>
        <fullName evidence="4">ABC-2 type transport system permease protein</fullName>
    </recommendedName>
</protein>
<accession>A0ABP8J4T8</accession>
<feature type="transmembrane region" description="Helical" evidence="1">
    <location>
        <begin position="430"/>
        <end position="449"/>
    </location>
</feature>
<feature type="transmembrane region" description="Helical" evidence="1">
    <location>
        <begin position="29"/>
        <end position="54"/>
    </location>
</feature>
<feature type="transmembrane region" description="Helical" evidence="1">
    <location>
        <begin position="350"/>
        <end position="372"/>
    </location>
</feature>
<keyword evidence="3" id="KW-1185">Reference proteome</keyword>
<name>A0ABP8J4T8_9MICO</name>
<feature type="transmembrane region" description="Helical" evidence="1">
    <location>
        <begin position="88"/>
        <end position="105"/>
    </location>
</feature>
<evidence type="ECO:0000313" key="3">
    <source>
        <dbReference type="Proteomes" id="UP001500642"/>
    </source>
</evidence>
<feature type="transmembrane region" description="Helical" evidence="1">
    <location>
        <begin position="182"/>
        <end position="201"/>
    </location>
</feature>
<keyword evidence="1" id="KW-1133">Transmembrane helix</keyword>
<keyword evidence="1" id="KW-0472">Membrane</keyword>
<keyword evidence="1" id="KW-0812">Transmembrane</keyword>
<dbReference type="Proteomes" id="UP001500642">
    <property type="component" value="Unassembled WGS sequence"/>
</dbReference>
<feature type="transmembrane region" description="Helical" evidence="1">
    <location>
        <begin position="117"/>
        <end position="143"/>
    </location>
</feature>
<proteinExistence type="predicted"/>
<feature type="transmembrane region" description="Helical" evidence="1">
    <location>
        <begin position="61"/>
        <end position="82"/>
    </location>
</feature>
<reference evidence="3" key="1">
    <citation type="journal article" date="2019" name="Int. J. Syst. Evol. Microbiol.">
        <title>The Global Catalogue of Microorganisms (GCM) 10K type strain sequencing project: providing services to taxonomists for standard genome sequencing and annotation.</title>
        <authorList>
            <consortium name="The Broad Institute Genomics Platform"/>
            <consortium name="The Broad Institute Genome Sequencing Center for Infectious Disease"/>
            <person name="Wu L."/>
            <person name="Ma J."/>
        </authorList>
    </citation>
    <scope>NUCLEOTIDE SEQUENCE [LARGE SCALE GENOMIC DNA]</scope>
    <source>
        <strain evidence="3">JCM 17808</strain>
    </source>
</reference>
<dbReference type="EMBL" id="BAABGL010000002">
    <property type="protein sequence ID" value="GAA4384919.1"/>
    <property type="molecule type" value="Genomic_DNA"/>
</dbReference>
<evidence type="ECO:0000256" key="1">
    <source>
        <dbReference type="SAM" id="Phobius"/>
    </source>
</evidence>
<evidence type="ECO:0000313" key="2">
    <source>
        <dbReference type="EMBL" id="GAA4384919.1"/>
    </source>
</evidence>
<feature type="transmembrane region" description="Helical" evidence="1">
    <location>
        <begin position="500"/>
        <end position="519"/>
    </location>
</feature>
<sequence>MSTPASRLALLRRLHRQRSAAPSRDDLTVIAYAAVLLGLVLGVPLARGAVLLLASAEVSTALVAAAAPGWAGAAAAALLVAFALFGQVRGPVALAPFAVLLLARTDVPRRTALRRGFWASALAVIGVLLIVAGGVGGVLGVAAGVPVLAVVRLVIAAAGLGLICSVVWLAGQARIPGFGSGTGAACGALGVAVLVTASFAVPPLQWVAPWGWFGLTWPAAGPLAGHTGGVLAWLPVVLLCVLAGALALCVPRLLDQVGAEALAAQAARRQAAGAAAGTGDLTFALAAYRAVPVTGRGWRAVRARSTALRFLLRDLVGAARTPATLLVGAAGIAAAGALSVAAVTTAPMPAWVLAAPAAALLFTASGVLCAGFRHAAEAVGAPALYGYSTAWLYGLHALLPAGAAPVLAGAGAALTVLLTGAPADAGRTGVLAAVLLGVLAVAARAYDSAKGAMPVSMLTSSVPTPVGDPVMVLVVLWHFDAVLLTGAIGAVIVGQLVTDGAGPALALLGGTLATLLVLLRFRLGARAAE</sequence>
<feature type="transmembrane region" description="Helical" evidence="1">
    <location>
        <begin position="230"/>
        <end position="250"/>
    </location>
</feature>